<dbReference type="InParanoid" id="A0A0Q3UUP1"/>
<feature type="signal peptide" evidence="1">
    <location>
        <begin position="1"/>
        <end position="26"/>
    </location>
</feature>
<dbReference type="AlphaFoldDB" id="A0A0Q3UUP1"/>
<evidence type="ECO:0000313" key="3">
    <source>
        <dbReference type="Proteomes" id="UP000004995"/>
    </source>
</evidence>
<evidence type="ECO:0000313" key="2">
    <source>
        <dbReference type="EnsemblPlants" id="KQK87610"/>
    </source>
</evidence>
<accession>A0A0Q3UUP1</accession>
<dbReference type="EMBL" id="AGNK02005423">
    <property type="status" value="NOT_ANNOTATED_CDS"/>
    <property type="molecule type" value="Genomic_DNA"/>
</dbReference>
<keyword evidence="1" id="KW-0732">Signal</keyword>
<feature type="chain" id="PRO_5030016705" evidence="1">
    <location>
        <begin position="27"/>
        <end position="47"/>
    </location>
</feature>
<dbReference type="EnsemblPlants" id="KQK87610">
    <property type="protein sequence ID" value="KQK87610"/>
    <property type="gene ID" value="SETIT_039980mg"/>
</dbReference>
<dbReference type="eggNOG" id="ENOG502RRQR">
    <property type="taxonomic scope" value="Eukaryota"/>
</dbReference>
<reference evidence="3" key="1">
    <citation type="journal article" date="2012" name="Nat. Biotechnol.">
        <title>Reference genome sequence of the model plant Setaria.</title>
        <authorList>
            <person name="Bennetzen J.L."/>
            <person name="Schmutz J."/>
            <person name="Wang H."/>
            <person name="Percifield R."/>
            <person name="Hawkins J."/>
            <person name="Pontaroli A.C."/>
            <person name="Estep M."/>
            <person name="Feng L."/>
            <person name="Vaughn J.N."/>
            <person name="Grimwood J."/>
            <person name="Jenkins J."/>
            <person name="Barry K."/>
            <person name="Lindquist E."/>
            <person name="Hellsten U."/>
            <person name="Deshpande S."/>
            <person name="Wang X."/>
            <person name="Wu X."/>
            <person name="Mitros T."/>
            <person name="Triplett J."/>
            <person name="Yang X."/>
            <person name="Ye C.Y."/>
            <person name="Mauro-Herrera M."/>
            <person name="Wang L."/>
            <person name="Li P."/>
            <person name="Sharma M."/>
            <person name="Sharma R."/>
            <person name="Ronald P.C."/>
            <person name="Panaud O."/>
            <person name="Kellogg E.A."/>
            <person name="Brutnell T.P."/>
            <person name="Doust A.N."/>
            <person name="Tuskan G.A."/>
            <person name="Rokhsar D."/>
            <person name="Devos K.M."/>
        </authorList>
    </citation>
    <scope>NUCLEOTIDE SEQUENCE [LARGE SCALE GENOMIC DNA]</scope>
    <source>
        <strain evidence="3">cv. Yugu1</strain>
    </source>
</reference>
<sequence>MSPSINVSASVVFLLLVGAPTWGAGAVPTNADDAAAMKSIADSTGAA</sequence>
<evidence type="ECO:0000256" key="1">
    <source>
        <dbReference type="SAM" id="SignalP"/>
    </source>
</evidence>
<reference evidence="2" key="2">
    <citation type="submission" date="2018-08" db="UniProtKB">
        <authorList>
            <consortium name="EnsemblPlants"/>
        </authorList>
    </citation>
    <scope>IDENTIFICATION</scope>
    <source>
        <strain evidence="2">Yugu1</strain>
    </source>
</reference>
<proteinExistence type="predicted"/>
<keyword evidence="3" id="KW-1185">Reference proteome</keyword>
<dbReference type="Gramene" id="KQK87610">
    <property type="protein sequence ID" value="KQK87610"/>
    <property type="gene ID" value="SETIT_039980mg"/>
</dbReference>
<dbReference type="Proteomes" id="UP000004995">
    <property type="component" value="Unassembled WGS sequence"/>
</dbReference>
<protein>
    <submittedName>
        <fullName evidence="2">Uncharacterized protein</fullName>
    </submittedName>
</protein>
<organism evidence="2 3">
    <name type="scientific">Setaria italica</name>
    <name type="common">Foxtail millet</name>
    <name type="synonym">Panicum italicum</name>
    <dbReference type="NCBI Taxonomy" id="4555"/>
    <lineage>
        <taxon>Eukaryota</taxon>
        <taxon>Viridiplantae</taxon>
        <taxon>Streptophyta</taxon>
        <taxon>Embryophyta</taxon>
        <taxon>Tracheophyta</taxon>
        <taxon>Spermatophyta</taxon>
        <taxon>Magnoliopsida</taxon>
        <taxon>Liliopsida</taxon>
        <taxon>Poales</taxon>
        <taxon>Poaceae</taxon>
        <taxon>PACMAD clade</taxon>
        <taxon>Panicoideae</taxon>
        <taxon>Panicodae</taxon>
        <taxon>Paniceae</taxon>
        <taxon>Cenchrinae</taxon>
        <taxon>Setaria</taxon>
    </lineage>
</organism>
<name>A0A0Q3UUP1_SETIT</name>